<dbReference type="SUPFAM" id="SSF51735">
    <property type="entry name" value="NAD(P)-binding Rossmann-fold domains"/>
    <property type="match status" value="1"/>
</dbReference>
<evidence type="ECO:0000256" key="16">
    <source>
        <dbReference type="PIRSR" id="PIRSR000114-2"/>
    </source>
</evidence>
<dbReference type="InterPro" id="IPR036291">
    <property type="entry name" value="NAD(P)-bd_dom_sf"/>
</dbReference>
<feature type="binding site" evidence="14">
    <location>
        <position position="140"/>
    </location>
    <ligand>
        <name>NADPH</name>
        <dbReference type="ChEBI" id="CHEBI:57783"/>
    </ligand>
</feature>
<evidence type="ECO:0000256" key="14">
    <source>
        <dbReference type="HAMAP-Rule" id="MF_00394"/>
    </source>
</evidence>
<evidence type="ECO:0000256" key="1">
    <source>
        <dbReference type="ARBA" id="ARBA00011009"/>
    </source>
</evidence>
<dbReference type="FunFam" id="3.40.50.720:FF:000019">
    <property type="entry name" value="Glycerol-3-phosphate dehydrogenase [NAD(P)+]"/>
    <property type="match status" value="1"/>
</dbReference>
<dbReference type="GO" id="GO:0006650">
    <property type="term" value="P:glycerophospholipid metabolic process"/>
    <property type="evidence" value="ECO:0007669"/>
    <property type="project" value="UniProtKB-UniRule"/>
</dbReference>
<keyword evidence="3 14" id="KW-0547">Nucleotide-binding</keyword>
<dbReference type="PIRSF" id="PIRSF000114">
    <property type="entry name" value="Glycerol-3-P_dh"/>
    <property type="match status" value="1"/>
</dbReference>
<feature type="binding site" evidence="14">
    <location>
        <position position="255"/>
    </location>
    <ligand>
        <name>NADPH</name>
        <dbReference type="ChEBI" id="CHEBI:57783"/>
    </ligand>
</feature>
<dbReference type="AlphaFoldDB" id="A0A1E5Q3J5"/>
<dbReference type="GO" id="GO:0051287">
    <property type="term" value="F:NAD binding"/>
    <property type="evidence" value="ECO:0007669"/>
    <property type="project" value="InterPro"/>
</dbReference>
<comment type="catalytic activity">
    <reaction evidence="10">
        <text>sn-glycerol 3-phosphate + NADP(+) = dihydroxyacetone phosphate + NADPH + H(+)</text>
        <dbReference type="Rhea" id="RHEA:11096"/>
        <dbReference type="ChEBI" id="CHEBI:15378"/>
        <dbReference type="ChEBI" id="CHEBI:57597"/>
        <dbReference type="ChEBI" id="CHEBI:57642"/>
        <dbReference type="ChEBI" id="CHEBI:57783"/>
        <dbReference type="ChEBI" id="CHEBI:58349"/>
        <dbReference type="EC" id="1.1.1.94"/>
    </reaction>
    <physiologicalReaction direction="right-to-left" evidence="10">
        <dbReference type="Rhea" id="RHEA:11098"/>
    </physiologicalReaction>
</comment>
<keyword evidence="5 14" id="KW-0560">Oxidoreductase</keyword>
<feature type="binding site" evidence="14">
    <location>
        <position position="281"/>
    </location>
    <ligand>
        <name>NADPH</name>
        <dbReference type="ChEBI" id="CHEBI:57783"/>
    </ligand>
</feature>
<dbReference type="GO" id="GO:0005829">
    <property type="term" value="C:cytosol"/>
    <property type="evidence" value="ECO:0007669"/>
    <property type="project" value="TreeGrafter"/>
</dbReference>
<feature type="binding site" evidence="16">
    <location>
        <position position="107"/>
    </location>
    <ligand>
        <name>substrate</name>
    </ligand>
</feature>
<dbReference type="PRINTS" id="PR00077">
    <property type="entry name" value="GPDHDRGNASE"/>
</dbReference>
<feature type="domain" description="Glycerol-3-phosphate dehydrogenase NAD-dependent N-terminal" evidence="19">
    <location>
        <begin position="6"/>
        <end position="159"/>
    </location>
</feature>
<keyword evidence="8 14" id="KW-0594">Phospholipid biosynthesis</keyword>
<evidence type="ECO:0000256" key="13">
    <source>
        <dbReference type="ARBA" id="ARBA00080511"/>
    </source>
</evidence>
<dbReference type="InterPro" id="IPR006109">
    <property type="entry name" value="G3P_DH_NAD-dep_C"/>
</dbReference>
<dbReference type="SUPFAM" id="SSF48179">
    <property type="entry name" value="6-phosphogluconate dehydrogenase C-terminal domain-like"/>
    <property type="match status" value="1"/>
</dbReference>
<keyword evidence="14" id="KW-0963">Cytoplasm</keyword>
<dbReference type="InterPro" id="IPR013328">
    <property type="entry name" value="6PGD_dom2"/>
</dbReference>
<evidence type="ECO:0000256" key="9">
    <source>
        <dbReference type="ARBA" id="ARBA00023264"/>
    </source>
</evidence>
<dbReference type="GO" id="GO:0005975">
    <property type="term" value="P:carbohydrate metabolic process"/>
    <property type="evidence" value="ECO:0007669"/>
    <property type="project" value="InterPro"/>
</dbReference>
<feature type="binding site" evidence="16">
    <location>
        <begin position="255"/>
        <end position="256"/>
    </location>
    <ligand>
        <name>substrate</name>
    </ligand>
</feature>
<evidence type="ECO:0000256" key="15">
    <source>
        <dbReference type="PIRSR" id="PIRSR000114-1"/>
    </source>
</evidence>
<evidence type="ECO:0000256" key="18">
    <source>
        <dbReference type="RuleBase" id="RU000437"/>
    </source>
</evidence>
<feature type="binding site" evidence="14">
    <location>
        <position position="14"/>
    </location>
    <ligand>
        <name>NADPH</name>
        <dbReference type="ChEBI" id="CHEBI:57783"/>
    </ligand>
</feature>
<dbReference type="GO" id="GO:0008654">
    <property type="term" value="P:phospholipid biosynthetic process"/>
    <property type="evidence" value="ECO:0007669"/>
    <property type="project" value="UniProtKB-KW"/>
</dbReference>
<feature type="active site" description="Proton acceptor" evidence="14 15">
    <location>
        <position position="191"/>
    </location>
</feature>
<evidence type="ECO:0000259" key="19">
    <source>
        <dbReference type="Pfam" id="PF01210"/>
    </source>
</evidence>
<dbReference type="Gene3D" id="3.40.50.720">
    <property type="entry name" value="NAD(P)-binding Rossmann-like Domain"/>
    <property type="match status" value="1"/>
</dbReference>
<feature type="domain" description="Glycerol-3-phosphate dehydrogenase NAD-dependent C-terminal" evidence="20">
    <location>
        <begin position="180"/>
        <end position="320"/>
    </location>
</feature>
<comment type="pathway">
    <text evidence="14">Membrane lipid metabolism; glycerophospholipid metabolism.</text>
</comment>
<comment type="catalytic activity">
    <reaction evidence="14">
        <text>sn-glycerol 3-phosphate + NAD(+) = dihydroxyacetone phosphate + NADH + H(+)</text>
        <dbReference type="Rhea" id="RHEA:11092"/>
        <dbReference type="ChEBI" id="CHEBI:15378"/>
        <dbReference type="ChEBI" id="CHEBI:57540"/>
        <dbReference type="ChEBI" id="CHEBI:57597"/>
        <dbReference type="ChEBI" id="CHEBI:57642"/>
        <dbReference type="ChEBI" id="CHEBI:57945"/>
        <dbReference type="EC" id="1.1.1.94"/>
    </reaction>
</comment>
<dbReference type="PANTHER" id="PTHR11728">
    <property type="entry name" value="GLYCEROL-3-PHOSPHATE DEHYDROGENASE"/>
    <property type="match status" value="1"/>
</dbReference>
<feature type="binding site" evidence="14">
    <location>
        <position position="107"/>
    </location>
    <ligand>
        <name>sn-glycerol 3-phosphate</name>
        <dbReference type="ChEBI" id="CHEBI:57597"/>
    </ligand>
</feature>
<evidence type="ECO:0000256" key="4">
    <source>
        <dbReference type="ARBA" id="ARBA00022857"/>
    </source>
</evidence>
<dbReference type="GO" id="GO:0141152">
    <property type="term" value="F:glycerol-3-phosphate dehydrogenase (NAD+) activity"/>
    <property type="evidence" value="ECO:0007669"/>
    <property type="project" value="RHEA"/>
</dbReference>
<evidence type="ECO:0000256" key="3">
    <source>
        <dbReference type="ARBA" id="ARBA00022741"/>
    </source>
</evidence>
<feature type="binding site" evidence="14">
    <location>
        <position position="191"/>
    </location>
    <ligand>
        <name>sn-glycerol 3-phosphate</name>
        <dbReference type="ChEBI" id="CHEBI:57597"/>
    </ligand>
</feature>
<comment type="caution">
    <text evidence="21">The sequence shown here is derived from an EMBL/GenBank/DDBJ whole genome shotgun (WGS) entry which is preliminary data.</text>
</comment>
<keyword evidence="22" id="KW-1185">Reference proteome</keyword>
<keyword evidence="4 14" id="KW-0521">NADP</keyword>
<dbReference type="Pfam" id="PF07479">
    <property type="entry name" value="NAD_Gly3P_dh_C"/>
    <property type="match status" value="1"/>
</dbReference>
<feature type="binding site" evidence="17">
    <location>
        <position position="84"/>
    </location>
    <ligand>
        <name>NAD(+)</name>
        <dbReference type="ChEBI" id="CHEBI:57540"/>
    </ligand>
</feature>
<keyword evidence="7 14" id="KW-0443">Lipid metabolism</keyword>
<dbReference type="Pfam" id="PF01210">
    <property type="entry name" value="NAD_Gly3P_dh_N"/>
    <property type="match status" value="1"/>
</dbReference>
<feature type="binding site" evidence="14">
    <location>
        <position position="254"/>
    </location>
    <ligand>
        <name>sn-glycerol 3-phosphate</name>
        <dbReference type="ChEBI" id="CHEBI:57597"/>
    </ligand>
</feature>
<comment type="caution">
    <text evidence="14">Lacks conserved residue(s) required for the propagation of feature annotation.</text>
</comment>
<feature type="binding site" evidence="14">
    <location>
        <position position="136"/>
    </location>
    <ligand>
        <name>sn-glycerol 3-phosphate</name>
        <dbReference type="ChEBI" id="CHEBI:57597"/>
    </ligand>
</feature>
<keyword evidence="6 14" id="KW-0520">NAD</keyword>
<evidence type="ECO:0000313" key="22">
    <source>
        <dbReference type="Proteomes" id="UP000095347"/>
    </source>
</evidence>
<comment type="function">
    <text evidence="14">Catalyzes the reduction of the glycolytic intermediate dihydroxyacetone phosphate (DHAP) to sn-glycerol 3-phosphate (G3P), the key precursor for phospholipid synthesis.</text>
</comment>
<evidence type="ECO:0000256" key="17">
    <source>
        <dbReference type="PIRSR" id="PIRSR000114-3"/>
    </source>
</evidence>
<dbReference type="PANTHER" id="PTHR11728:SF1">
    <property type="entry name" value="GLYCEROL-3-PHOSPHATE DEHYDROGENASE [NAD(+)] 2, CHLOROPLASTIC"/>
    <property type="match status" value="1"/>
</dbReference>
<reference evidence="22" key="1">
    <citation type="submission" date="2016-07" db="EMBL/GenBank/DDBJ databases">
        <authorList>
            <person name="Florea S."/>
            <person name="Webb J.S."/>
            <person name="Jaromczyk J."/>
            <person name="Schardl C.L."/>
        </authorList>
    </citation>
    <scope>NUCLEOTIDE SEQUENCE [LARGE SCALE GENOMIC DNA]</scope>
    <source>
        <strain evidence="22">MV-1</strain>
    </source>
</reference>
<feature type="binding site" evidence="17">
    <location>
        <begin position="10"/>
        <end position="15"/>
    </location>
    <ligand>
        <name>NAD(+)</name>
        <dbReference type="ChEBI" id="CHEBI:57540"/>
    </ligand>
</feature>
<dbReference type="EC" id="1.1.1.94" evidence="11 14"/>
<feature type="binding site" evidence="14">
    <location>
        <position position="34"/>
    </location>
    <ligand>
        <name>NADPH</name>
        <dbReference type="ChEBI" id="CHEBI:57783"/>
    </ligand>
</feature>
<accession>A0A1E5Q3J5</accession>
<dbReference type="Proteomes" id="UP000095347">
    <property type="component" value="Unassembled WGS sequence"/>
</dbReference>
<dbReference type="FunFam" id="1.10.1040.10:FF:000001">
    <property type="entry name" value="Glycerol-3-phosphate dehydrogenase [NAD(P)+]"/>
    <property type="match status" value="1"/>
</dbReference>
<dbReference type="NCBIfam" id="NF000942">
    <property type="entry name" value="PRK00094.1-4"/>
    <property type="match status" value="1"/>
</dbReference>
<evidence type="ECO:0000256" key="7">
    <source>
        <dbReference type="ARBA" id="ARBA00023098"/>
    </source>
</evidence>
<evidence type="ECO:0000256" key="2">
    <source>
        <dbReference type="ARBA" id="ARBA00022516"/>
    </source>
</evidence>
<comment type="similarity">
    <text evidence="1 14 18">Belongs to the NAD-dependent glycerol-3-phosphate dehydrogenase family.</text>
</comment>
<evidence type="ECO:0000256" key="5">
    <source>
        <dbReference type="ARBA" id="ARBA00023002"/>
    </source>
</evidence>
<keyword evidence="2 14" id="KW-0444">Lipid biosynthesis</keyword>
<sequence>MTVHTIGIIGAGAWGTALATAVRRAGPEVILQAHEAEVAQAINTSRENASFLPSVTLDPGIHATQDIGETVQTDAVLLVAPAQFLRAVCEAAKPFWKPGTPAIICAKGIEQGSYKLMSDVVDETLGDLAPIAVLSGPTFAIEVARDMPTAVTLACVDEKLGQRLCENLSSRCFRPYYSYDVIGAQLGGAVKNVMAIACGIVQGRGMGDNARAALITRGLAEISRLGETLGADEHTLMGLSGLGDLTLTCNAMQSRNFSLGVQLGQGRSLDAILAERTSVTEGVFTAAAVTELARRLQVDMPICLAVDGVLNHGVDLDAIIKGLLSRPLNIE</sequence>
<dbReference type="STRING" id="28181.BEN30_01410"/>
<evidence type="ECO:0000256" key="12">
    <source>
        <dbReference type="ARBA" id="ARBA00069372"/>
    </source>
</evidence>
<dbReference type="InterPro" id="IPR008927">
    <property type="entry name" value="6-PGluconate_DH-like_C_sf"/>
</dbReference>
<evidence type="ECO:0000256" key="11">
    <source>
        <dbReference type="ARBA" id="ARBA00066687"/>
    </source>
</evidence>
<dbReference type="GO" id="GO:0046168">
    <property type="term" value="P:glycerol-3-phosphate catabolic process"/>
    <property type="evidence" value="ECO:0007669"/>
    <property type="project" value="InterPro"/>
</dbReference>
<dbReference type="PROSITE" id="PS00957">
    <property type="entry name" value="NAD_G3PDH"/>
    <property type="match status" value="1"/>
</dbReference>
<feature type="binding site" evidence="14">
    <location>
        <position position="255"/>
    </location>
    <ligand>
        <name>sn-glycerol 3-phosphate</name>
        <dbReference type="ChEBI" id="CHEBI:57597"/>
    </ligand>
</feature>
<dbReference type="EMBL" id="MCGG01000078">
    <property type="protein sequence ID" value="OEJ64139.1"/>
    <property type="molecule type" value="Genomic_DNA"/>
</dbReference>
<feature type="binding site" evidence="17">
    <location>
        <position position="140"/>
    </location>
    <ligand>
        <name>NAD(+)</name>
        <dbReference type="ChEBI" id="CHEBI:57540"/>
    </ligand>
</feature>
<protein>
    <recommendedName>
        <fullName evidence="12 14">Glycerol-3-phosphate dehydrogenase [NAD(P)+]</fullName>
        <ecNumber evidence="11 14">1.1.1.94</ecNumber>
    </recommendedName>
    <alternativeName>
        <fullName evidence="14">NAD(P)(+)-dependent glycerol-3-phosphate dehydrogenase</fullName>
    </alternativeName>
    <alternativeName>
        <fullName evidence="13 14">NAD(P)H-dependent dihydroxyacetone-phosphate reductase</fullName>
    </alternativeName>
</protein>
<keyword evidence="9 14" id="KW-1208">Phospholipid metabolism</keyword>
<dbReference type="GO" id="GO:0046167">
    <property type="term" value="P:glycerol-3-phosphate biosynthetic process"/>
    <property type="evidence" value="ECO:0007669"/>
    <property type="project" value="UniProtKB-UniRule"/>
</dbReference>
<evidence type="ECO:0000259" key="20">
    <source>
        <dbReference type="Pfam" id="PF07479"/>
    </source>
</evidence>
<dbReference type="Gene3D" id="1.10.1040.10">
    <property type="entry name" value="N-(1-d-carboxylethyl)-l-norvaline Dehydrogenase, domain 2"/>
    <property type="match status" value="1"/>
</dbReference>
<dbReference type="HAMAP" id="MF_00394">
    <property type="entry name" value="NAD_Glyc3P_dehydrog"/>
    <property type="match status" value="1"/>
</dbReference>
<feature type="binding site" evidence="14">
    <location>
        <position position="256"/>
    </location>
    <ligand>
        <name>sn-glycerol 3-phosphate</name>
        <dbReference type="ChEBI" id="CHEBI:57597"/>
    </ligand>
</feature>
<feature type="binding site" evidence="14">
    <location>
        <position position="107"/>
    </location>
    <ligand>
        <name>NADPH</name>
        <dbReference type="ChEBI" id="CHEBI:57783"/>
    </ligand>
</feature>
<evidence type="ECO:0000256" key="6">
    <source>
        <dbReference type="ARBA" id="ARBA00023027"/>
    </source>
</evidence>
<dbReference type="GO" id="GO:0141153">
    <property type="term" value="F:glycerol-3-phosphate dehydrogenase (NADP+) activity"/>
    <property type="evidence" value="ECO:0007669"/>
    <property type="project" value="RHEA"/>
</dbReference>
<feature type="binding site" evidence="14">
    <location>
        <position position="244"/>
    </location>
    <ligand>
        <name>sn-glycerol 3-phosphate</name>
        <dbReference type="ChEBI" id="CHEBI:57597"/>
    </ligand>
</feature>
<evidence type="ECO:0000256" key="10">
    <source>
        <dbReference type="ARBA" id="ARBA00052716"/>
    </source>
</evidence>
<proteinExistence type="inferred from homology"/>
<feature type="binding site" evidence="14">
    <location>
        <position position="279"/>
    </location>
    <ligand>
        <name>NADPH</name>
        <dbReference type="ChEBI" id="CHEBI:57783"/>
    </ligand>
</feature>
<dbReference type="InterPro" id="IPR006168">
    <property type="entry name" value="G3P_DH_NAD-dep"/>
</dbReference>
<feature type="binding site" evidence="14">
    <location>
        <position position="138"/>
    </location>
    <ligand>
        <name>sn-glycerol 3-phosphate</name>
        <dbReference type="ChEBI" id="CHEBI:57597"/>
    </ligand>
</feature>
<gene>
    <name evidence="14" type="primary">gpsA</name>
    <name evidence="21" type="ORF">BEN30_01410</name>
</gene>
<dbReference type="NCBIfam" id="NF000940">
    <property type="entry name" value="PRK00094.1-2"/>
    <property type="match status" value="1"/>
</dbReference>
<evidence type="ECO:0000313" key="21">
    <source>
        <dbReference type="EMBL" id="OEJ64139.1"/>
    </source>
</evidence>
<dbReference type="UniPathway" id="UPA00940"/>
<evidence type="ECO:0000256" key="8">
    <source>
        <dbReference type="ARBA" id="ARBA00023209"/>
    </source>
</evidence>
<dbReference type="InterPro" id="IPR011128">
    <property type="entry name" value="G3P_DH_NAD-dep_N"/>
</dbReference>
<comment type="subcellular location">
    <subcellularLocation>
        <location evidence="14">Cytoplasm</location>
    </subcellularLocation>
</comment>
<feature type="binding site" evidence="17">
    <location>
        <position position="255"/>
    </location>
    <ligand>
        <name>NAD(+)</name>
        <dbReference type="ChEBI" id="CHEBI:57540"/>
    </ligand>
</feature>
<organism evidence="21 22">
    <name type="scientific">Magnetovibrio blakemorei</name>
    <dbReference type="NCBI Taxonomy" id="28181"/>
    <lineage>
        <taxon>Bacteria</taxon>
        <taxon>Pseudomonadati</taxon>
        <taxon>Pseudomonadota</taxon>
        <taxon>Alphaproteobacteria</taxon>
        <taxon>Rhodospirillales</taxon>
        <taxon>Magnetovibrionaceae</taxon>
        <taxon>Magnetovibrio</taxon>
    </lineage>
</organism>
<name>A0A1E5Q3J5_9PROT</name>